<keyword evidence="1" id="KW-0812">Transmembrane</keyword>
<organism evidence="2 3">
    <name type="scientific">Selenomonas timonae</name>
    <dbReference type="NCBI Taxonomy" id="2754044"/>
    <lineage>
        <taxon>Bacteria</taxon>
        <taxon>Bacillati</taxon>
        <taxon>Bacillota</taxon>
        <taxon>Negativicutes</taxon>
        <taxon>Selenomonadales</taxon>
        <taxon>Selenomonadaceae</taxon>
        <taxon>Selenomonas</taxon>
    </lineage>
</organism>
<protein>
    <recommendedName>
        <fullName evidence="4">DUF4405 domain-containing protein</fullName>
    </recommendedName>
</protein>
<evidence type="ECO:0000256" key="1">
    <source>
        <dbReference type="SAM" id="Phobius"/>
    </source>
</evidence>
<dbReference type="AlphaFoldDB" id="A0A7G7VHA2"/>
<keyword evidence="1" id="KW-1133">Transmembrane helix</keyword>
<name>A0A7G7VHA2_9FIRM</name>
<reference evidence="2 3" key="1">
    <citation type="submission" date="2020-07" db="EMBL/GenBank/DDBJ databases">
        <title>Complete genome and description of Selenomonas timonensis sp. nov., a new bacterium isolated from a gingivitis subject.</title>
        <authorList>
            <person name="Antezack A."/>
        </authorList>
    </citation>
    <scope>NUCLEOTIDE SEQUENCE [LARGE SCALE GENOMIC DNA]</scope>
    <source>
        <strain evidence="2 3">Marseille-Q3039</strain>
    </source>
</reference>
<gene>
    <name evidence="2" type="ORF">H1B31_06155</name>
</gene>
<feature type="transmembrane region" description="Helical" evidence="1">
    <location>
        <begin position="32"/>
        <end position="49"/>
    </location>
</feature>
<dbReference type="EMBL" id="CP060204">
    <property type="protein sequence ID" value="QNH53495.1"/>
    <property type="molecule type" value="Genomic_DNA"/>
</dbReference>
<keyword evidence="1" id="KW-0472">Membrane</keyword>
<proteinExistence type="predicted"/>
<dbReference type="Proteomes" id="UP000515480">
    <property type="component" value="Chromosome"/>
</dbReference>
<sequence length="212" mass="24078">MRILLYILIWAAILFLPNRLLTTEPIHEYLGLIFLLLGGIHLVLVRRYLRALVTLRLRVTPLNTVNSVMLILLLVVIATGIMISLYAVPIVRLRGLTSIYVHGTHLAAAVLFYLIVGIHAGFHWRVIWNGILRRLSLRIPEGLSRVFDALGILLIIAGLHAFVTTHIYEKILYEHLSFGGIVGTWQYQLDLALIFAACTSCAVFFERLRMRK</sequence>
<feature type="transmembrane region" description="Helical" evidence="1">
    <location>
        <begin position="146"/>
        <end position="167"/>
    </location>
</feature>
<evidence type="ECO:0000313" key="3">
    <source>
        <dbReference type="Proteomes" id="UP000515480"/>
    </source>
</evidence>
<feature type="transmembrane region" description="Helical" evidence="1">
    <location>
        <begin position="187"/>
        <end position="205"/>
    </location>
</feature>
<evidence type="ECO:0008006" key="4">
    <source>
        <dbReference type="Google" id="ProtNLM"/>
    </source>
</evidence>
<feature type="transmembrane region" description="Helical" evidence="1">
    <location>
        <begin position="103"/>
        <end position="126"/>
    </location>
</feature>
<dbReference type="RefSeq" id="WP_185979698.1">
    <property type="nucleotide sequence ID" value="NZ_CP060204.1"/>
</dbReference>
<keyword evidence="3" id="KW-1185">Reference proteome</keyword>
<feature type="transmembrane region" description="Helical" evidence="1">
    <location>
        <begin position="70"/>
        <end position="91"/>
    </location>
</feature>
<dbReference type="KEGG" id="stim:H1B31_06155"/>
<evidence type="ECO:0000313" key="2">
    <source>
        <dbReference type="EMBL" id="QNH53495.1"/>
    </source>
</evidence>
<accession>A0A7G7VHA2</accession>